<accession>A0A5E4YQF9</accession>
<name>A0A5E4YQF9_9BURK</name>
<protein>
    <submittedName>
        <fullName evidence="1">Uncharacterized protein</fullName>
    </submittedName>
</protein>
<dbReference type="EMBL" id="CABPSD010000025">
    <property type="protein sequence ID" value="VVE51031.1"/>
    <property type="molecule type" value="Genomic_DNA"/>
</dbReference>
<reference evidence="1 2" key="1">
    <citation type="submission" date="2019-08" db="EMBL/GenBank/DDBJ databases">
        <authorList>
            <person name="Peeters C."/>
        </authorList>
    </citation>
    <scope>NUCLEOTIDE SEQUENCE [LARGE SCALE GENOMIC DNA]</scope>
    <source>
        <strain evidence="1 2">LMG 31116</strain>
    </source>
</reference>
<organism evidence="1 2">
    <name type="scientific">Pandoraea morbifera</name>
    <dbReference type="NCBI Taxonomy" id="2508300"/>
    <lineage>
        <taxon>Bacteria</taxon>
        <taxon>Pseudomonadati</taxon>
        <taxon>Pseudomonadota</taxon>
        <taxon>Betaproteobacteria</taxon>
        <taxon>Burkholderiales</taxon>
        <taxon>Burkholderiaceae</taxon>
        <taxon>Pandoraea</taxon>
    </lineage>
</organism>
<evidence type="ECO:0000313" key="2">
    <source>
        <dbReference type="Proteomes" id="UP000368474"/>
    </source>
</evidence>
<keyword evidence="2" id="KW-1185">Reference proteome</keyword>
<dbReference type="AlphaFoldDB" id="A0A5E4YQF9"/>
<evidence type="ECO:0000313" key="1">
    <source>
        <dbReference type="EMBL" id="VVE51031.1"/>
    </source>
</evidence>
<dbReference type="Proteomes" id="UP000368474">
    <property type="component" value="Unassembled WGS sequence"/>
</dbReference>
<sequence length="82" mass="8918">MNAISIRRKRVDEEVIYAKLDHDQINELLAQAVAAEAGVTIGGVGVAITRCWVSTTSSMSSGTRAEAEIEIRINQRATDETE</sequence>
<proteinExistence type="predicted"/>
<dbReference type="RefSeq" id="WP_150568745.1">
    <property type="nucleotide sequence ID" value="NZ_CABPSD010000025.1"/>
</dbReference>
<gene>
    <name evidence="1" type="ORF">PMO31116_04656</name>
</gene>